<comment type="caution">
    <text evidence="13">The sequence shown here is derived from an EMBL/GenBank/DDBJ whole genome shotgun (WGS) entry which is preliminary data.</text>
</comment>
<dbReference type="CDD" id="cd05725">
    <property type="entry name" value="IgI_3_Robo"/>
    <property type="match status" value="1"/>
</dbReference>
<dbReference type="InterPro" id="IPR036179">
    <property type="entry name" value="Ig-like_dom_sf"/>
</dbReference>
<accession>A0A553NIA5</accession>
<dbReference type="EMBL" id="SRMA01026946">
    <property type="protein sequence ID" value="TRY65128.1"/>
    <property type="molecule type" value="Genomic_DNA"/>
</dbReference>
<keyword evidence="6 10" id="KW-0472">Membrane</keyword>
<dbReference type="GO" id="GO:0008046">
    <property type="term" value="F:axon guidance receptor activity"/>
    <property type="evidence" value="ECO:0007669"/>
    <property type="project" value="InterPro"/>
</dbReference>
<dbReference type="InterPro" id="IPR013098">
    <property type="entry name" value="Ig_I-set"/>
</dbReference>
<dbReference type="Pfam" id="PF00041">
    <property type="entry name" value="fn3"/>
    <property type="match status" value="3"/>
</dbReference>
<dbReference type="PROSITE" id="PS50835">
    <property type="entry name" value="IG_LIKE"/>
    <property type="match status" value="4"/>
</dbReference>
<feature type="region of interest" description="Disordered" evidence="9">
    <location>
        <begin position="1"/>
        <end position="22"/>
    </location>
</feature>
<dbReference type="SMART" id="SM00409">
    <property type="entry name" value="IG"/>
    <property type="match status" value="4"/>
</dbReference>
<dbReference type="InterPro" id="IPR003961">
    <property type="entry name" value="FN3_dom"/>
</dbReference>
<dbReference type="FunFam" id="2.60.40.10:FF:000043">
    <property type="entry name" value="roundabout homolog 2 isoform X2"/>
    <property type="match status" value="1"/>
</dbReference>
<dbReference type="FunFam" id="2.60.40.10:FF:000058">
    <property type="entry name" value="roundabout homolog 2 isoform X3"/>
    <property type="match status" value="1"/>
</dbReference>
<dbReference type="STRING" id="623744.A0A553NIA5"/>
<dbReference type="FunFam" id="2.60.40.10:FF:000065">
    <property type="entry name" value="roundabout homolog 1 isoform X3"/>
    <property type="match status" value="1"/>
</dbReference>
<dbReference type="FunFam" id="2.60.40.10:FF:000053">
    <property type="entry name" value="Roundabout guidance receptor 1"/>
    <property type="match status" value="1"/>
</dbReference>
<evidence type="ECO:0000256" key="9">
    <source>
        <dbReference type="SAM" id="MobiDB-lite"/>
    </source>
</evidence>
<dbReference type="FunFam" id="2.60.40.10:FF:000008">
    <property type="entry name" value="roundabout homolog 2 isoform X2"/>
    <property type="match status" value="1"/>
</dbReference>
<proteinExistence type="predicted"/>
<dbReference type="PROSITE" id="PS50853">
    <property type="entry name" value="FN3"/>
    <property type="match status" value="3"/>
</dbReference>
<evidence type="ECO:0000256" key="5">
    <source>
        <dbReference type="ARBA" id="ARBA00022989"/>
    </source>
</evidence>
<evidence type="ECO:0000313" key="14">
    <source>
        <dbReference type="Proteomes" id="UP000316079"/>
    </source>
</evidence>
<dbReference type="InterPro" id="IPR007110">
    <property type="entry name" value="Ig-like_dom"/>
</dbReference>
<gene>
    <name evidence="13" type="ORF">DNTS_021102</name>
</gene>
<dbReference type="PANTHER" id="PTHR12231">
    <property type="entry name" value="CTX-RELATED TYPE I TRANSMEMBRANE PROTEIN"/>
    <property type="match status" value="1"/>
</dbReference>
<keyword evidence="3" id="KW-0732">Signal</keyword>
<reference evidence="13 14" key="1">
    <citation type="journal article" date="2019" name="Sci. Data">
        <title>Hybrid genome assembly and annotation of Danionella translucida.</title>
        <authorList>
            <person name="Kadobianskyi M."/>
            <person name="Schulze L."/>
            <person name="Schuelke M."/>
            <person name="Judkewitz B."/>
        </authorList>
    </citation>
    <scope>NUCLEOTIDE SEQUENCE [LARGE SCALE GENOMIC DNA]</scope>
    <source>
        <strain evidence="13 14">Bolton</strain>
    </source>
</reference>
<evidence type="ECO:0000256" key="4">
    <source>
        <dbReference type="ARBA" id="ARBA00022737"/>
    </source>
</evidence>
<keyword evidence="8" id="KW-0393">Immunoglobulin domain</keyword>
<feature type="domain" description="Ig-like" evidence="11">
    <location>
        <begin position="1"/>
        <end position="78"/>
    </location>
</feature>
<feature type="domain" description="Ig-like" evidence="11">
    <location>
        <begin position="83"/>
        <end position="167"/>
    </location>
</feature>
<evidence type="ECO:0000256" key="1">
    <source>
        <dbReference type="ARBA" id="ARBA00004167"/>
    </source>
</evidence>
<dbReference type="OrthoDB" id="428111at2759"/>
<feature type="domain" description="Ig-like" evidence="11">
    <location>
        <begin position="252"/>
        <end position="332"/>
    </location>
</feature>
<evidence type="ECO:0000256" key="2">
    <source>
        <dbReference type="ARBA" id="ARBA00022692"/>
    </source>
</evidence>
<dbReference type="InterPro" id="IPR036116">
    <property type="entry name" value="FN3_sf"/>
</dbReference>
<dbReference type="GO" id="GO:0016199">
    <property type="term" value="P:axon midline choice point recognition"/>
    <property type="evidence" value="ECO:0007669"/>
    <property type="project" value="InterPro"/>
</dbReference>
<evidence type="ECO:0000259" key="11">
    <source>
        <dbReference type="PROSITE" id="PS50835"/>
    </source>
</evidence>
<dbReference type="AlphaFoldDB" id="A0A553NIA5"/>
<dbReference type="FunFam" id="2.60.40.10:FF:000055">
    <property type="entry name" value="roundabout homolog 1 isoform X2"/>
    <property type="match status" value="1"/>
</dbReference>
<dbReference type="InterPro" id="IPR003598">
    <property type="entry name" value="Ig_sub2"/>
</dbReference>
<keyword evidence="5 10" id="KW-1133">Transmembrane helix</keyword>
<evidence type="ECO:0000256" key="10">
    <source>
        <dbReference type="SAM" id="Phobius"/>
    </source>
</evidence>
<evidence type="ECO:0000256" key="7">
    <source>
        <dbReference type="ARBA" id="ARBA00023157"/>
    </source>
</evidence>
<dbReference type="Gene3D" id="2.60.40.10">
    <property type="entry name" value="Immunoglobulins"/>
    <property type="match status" value="7"/>
</dbReference>
<feature type="domain" description="Fibronectin type-III" evidence="12">
    <location>
        <begin position="576"/>
        <end position="672"/>
    </location>
</feature>
<dbReference type="InterPro" id="IPR013106">
    <property type="entry name" value="Ig_V-set"/>
</dbReference>
<evidence type="ECO:0000313" key="13">
    <source>
        <dbReference type="EMBL" id="TRY65128.1"/>
    </source>
</evidence>
<evidence type="ECO:0000256" key="6">
    <source>
        <dbReference type="ARBA" id="ARBA00023136"/>
    </source>
</evidence>
<name>A0A553NIA5_9TELE</name>
<dbReference type="InterPro" id="IPR051170">
    <property type="entry name" value="Neural/epithelial_adhesion"/>
</dbReference>
<evidence type="ECO:0000259" key="12">
    <source>
        <dbReference type="PROSITE" id="PS50853"/>
    </source>
</evidence>
<dbReference type="Pfam" id="PF13927">
    <property type="entry name" value="Ig_3"/>
    <property type="match status" value="2"/>
</dbReference>
<dbReference type="InterPro" id="IPR003599">
    <property type="entry name" value="Ig_sub"/>
</dbReference>
<dbReference type="SUPFAM" id="SSF49265">
    <property type="entry name" value="Fibronectin type III"/>
    <property type="match status" value="2"/>
</dbReference>
<dbReference type="SMART" id="SM00408">
    <property type="entry name" value="IGc2"/>
    <property type="match status" value="4"/>
</dbReference>
<dbReference type="CDD" id="cd00063">
    <property type="entry name" value="FN3"/>
    <property type="match status" value="3"/>
</dbReference>
<dbReference type="SUPFAM" id="SSF48726">
    <property type="entry name" value="Immunoglobulin"/>
    <property type="match status" value="4"/>
</dbReference>
<keyword evidence="14" id="KW-1185">Reference proteome</keyword>
<dbReference type="SMART" id="SM00406">
    <property type="entry name" value="IGv"/>
    <property type="match status" value="2"/>
</dbReference>
<dbReference type="SMART" id="SM00060">
    <property type="entry name" value="FN3"/>
    <property type="match status" value="3"/>
</dbReference>
<feature type="domain" description="Ig-like" evidence="11">
    <location>
        <begin position="172"/>
        <end position="243"/>
    </location>
</feature>
<dbReference type="InterPro" id="IPR032986">
    <property type="entry name" value="Robo1_Ig-like3"/>
</dbReference>
<dbReference type="Pfam" id="PF07679">
    <property type="entry name" value="I-set"/>
    <property type="match status" value="2"/>
</dbReference>
<dbReference type="GO" id="GO:0016020">
    <property type="term" value="C:membrane"/>
    <property type="evidence" value="ECO:0007669"/>
    <property type="project" value="UniProtKB-SubCell"/>
</dbReference>
<dbReference type="GO" id="GO:0035385">
    <property type="term" value="P:Roundabout signaling pathway"/>
    <property type="evidence" value="ECO:0007669"/>
    <property type="project" value="InterPro"/>
</dbReference>
<keyword evidence="7" id="KW-1015">Disulfide bond</keyword>
<dbReference type="InterPro" id="IPR013783">
    <property type="entry name" value="Ig-like_fold"/>
</dbReference>
<dbReference type="PANTHER" id="PTHR12231:SF243">
    <property type="entry name" value="ROUNDABOUT HOMOLOG 1"/>
    <property type="match status" value="1"/>
</dbReference>
<evidence type="ECO:0000256" key="3">
    <source>
        <dbReference type="ARBA" id="ARBA00022729"/>
    </source>
</evidence>
<organism evidence="13 14">
    <name type="scientific">Danionella cerebrum</name>
    <dbReference type="NCBI Taxonomy" id="2873325"/>
    <lineage>
        <taxon>Eukaryota</taxon>
        <taxon>Metazoa</taxon>
        <taxon>Chordata</taxon>
        <taxon>Craniata</taxon>
        <taxon>Vertebrata</taxon>
        <taxon>Euteleostomi</taxon>
        <taxon>Actinopterygii</taxon>
        <taxon>Neopterygii</taxon>
        <taxon>Teleostei</taxon>
        <taxon>Ostariophysi</taxon>
        <taxon>Cypriniformes</taxon>
        <taxon>Danionidae</taxon>
        <taxon>Danioninae</taxon>
        <taxon>Danionella</taxon>
    </lineage>
</organism>
<protein>
    <submittedName>
        <fullName evidence="13">Uncharacterized protein</fullName>
    </submittedName>
</protein>
<keyword evidence="4" id="KW-0677">Repeat</keyword>
<feature type="domain" description="Fibronectin type-III" evidence="12">
    <location>
        <begin position="473"/>
        <end position="571"/>
    </location>
</feature>
<feature type="transmembrane region" description="Helical" evidence="10">
    <location>
        <begin position="698"/>
        <end position="719"/>
    </location>
</feature>
<feature type="domain" description="Fibronectin type-III" evidence="12">
    <location>
        <begin position="360"/>
        <end position="454"/>
    </location>
</feature>
<evidence type="ECO:0000256" key="8">
    <source>
        <dbReference type="ARBA" id="ARBA00023319"/>
    </source>
</evidence>
<dbReference type="Proteomes" id="UP000316079">
    <property type="component" value="Unassembled WGS sequence"/>
</dbReference>
<comment type="subcellular location">
    <subcellularLocation>
        <location evidence="1">Membrane</location>
        <topology evidence="1">Single-pass membrane protein</topology>
    </subcellularLocation>
</comment>
<keyword evidence="2 10" id="KW-0812">Transmembrane</keyword>
<sequence>MVAAGEPAVMECQPPRGHPEPTISWKKDGVNIDDRDERITIRGGKLMITNTRKTDAGKYVCVGTNMMGERESEIAELTVLERPSFLRKPSSQSVLVDQSVEFRCEAQGDPVPTIRWRKEDGELPKGRHEIWEDHTLKLKRLTSADAGSYTCQAENMMGKAEASASLTIHVPPVFVVRPRNQVAGMGRTVTFQCEATGSPQPAIFWQKEGSQNLLFSSQPPPPSSRFSVSQTGDLTITAVERSDGVISDRPPPIVRQGPTNQTVSVDGTVVLGCQASGTPAPTILWRKDGLLLSTHDSRLKQLDNGALQIRYAKLGDTGVYTCTASTQSGEASWKAYLEVQEFGAPVQPGRPTDPNLIPSAPSKPEVTDVSRTSVSLSWKPNLNTGATPTSYIIEAFSHAAGSSWQTLADHVKTESFVLKGLKPSAVYLFLVRAANAYGLSDPSPITDAIKTQDVPPTSQGVEHGQIQRELGDVVIHLHNPTILSSSSVRVQWTVEQQSQYIQGFRVMYRASPESSQHHSDWAVYEVRTPAEHSALLTQLKKGMTYQFKVRPFFNEFQGTDSDIKVGKTLEEAPSASPKGVTVTGSGDNGTAVLVTWQPPPEEEQNGVLQEYKIFCLGNETRYHLNRTVDGSTHSAVIFGLVPGVLYRLEVAASTGAGTGVRSQPTAFQIDSWGGVVAPTLDDESTISGQISDVLRQPAFIAGIGAACWIILMLFSIWLYRHRKKRNGLSSSYAGIRKGLCAQRTHPQTQK</sequence>